<dbReference type="InterPro" id="IPR005358">
    <property type="entry name" value="Puta_zinc/iron-chelating_dom"/>
</dbReference>
<reference evidence="1" key="1">
    <citation type="journal article" date="2020" name="mSystems">
        <title>Genome- and Community-Level Interaction Insights into Carbon Utilization and Element Cycling Functions of Hydrothermarchaeota in Hydrothermal Sediment.</title>
        <authorList>
            <person name="Zhou Z."/>
            <person name="Liu Y."/>
            <person name="Xu W."/>
            <person name="Pan J."/>
            <person name="Luo Z.H."/>
            <person name="Li M."/>
        </authorList>
    </citation>
    <scope>NUCLEOTIDE SEQUENCE [LARGE SCALE GENOMIC DNA]</scope>
    <source>
        <strain evidence="1">HyVt-233</strain>
    </source>
</reference>
<evidence type="ECO:0000313" key="1">
    <source>
        <dbReference type="EMBL" id="HDD43789.1"/>
    </source>
</evidence>
<dbReference type="PANTHER" id="PTHR35866:SF1">
    <property type="entry name" value="YKGJ FAMILY CYSTEINE CLUSTER PROTEIN"/>
    <property type="match status" value="1"/>
</dbReference>
<dbReference type="Pfam" id="PF03692">
    <property type="entry name" value="CxxCxxCC"/>
    <property type="match status" value="1"/>
</dbReference>
<feature type="non-terminal residue" evidence="1">
    <location>
        <position position="108"/>
    </location>
</feature>
<dbReference type="EMBL" id="DRBS01000111">
    <property type="protein sequence ID" value="HDD43789.1"/>
    <property type="molecule type" value="Genomic_DNA"/>
</dbReference>
<dbReference type="Proteomes" id="UP000886289">
    <property type="component" value="Unassembled WGS sequence"/>
</dbReference>
<organism evidence="1">
    <name type="scientific">Desulfofervidus auxilii</name>
    <dbReference type="NCBI Taxonomy" id="1621989"/>
    <lineage>
        <taxon>Bacteria</taxon>
        <taxon>Pseudomonadati</taxon>
        <taxon>Thermodesulfobacteriota</taxon>
        <taxon>Candidatus Desulfofervidia</taxon>
        <taxon>Candidatus Desulfofervidales</taxon>
        <taxon>Candidatus Desulfofervidaceae</taxon>
        <taxon>Candidatus Desulfofervidus</taxon>
    </lineage>
</organism>
<name>A0A7C0Y500_DESA2</name>
<dbReference type="PANTHER" id="PTHR35866">
    <property type="entry name" value="PUTATIVE-RELATED"/>
    <property type="match status" value="1"/>
</dbReference>
<dbReference type="AlphaFoldDB" id="A0A7C0Y500"/>
<gene>
    <name evidence="1" type="ORF">ENG63_02870</name>
</gene>
<protein>
    <submittedName>
        <fullName evidence="1">YkgJ family cysteine cluster protein</fullName>
    </submittedName>
</protein>
<sequence>METLLTTNSKFRFACHKGLSCYTKCCKNVNIWLMPYDVMRMKKALSISSEEFLLKYTLPRKGQKGLPLVLLKMRDNEEKSCPFVTPEGCIIYSDRPWPCRAYPIEQTP</sequence>
<accession>A0A7C0Y500</accession>
<proteinExistence type="predicted"/>
<comment type="caution">
    <text evidence="1">The sequence shown here is derived from an EMBL/GenBank/DDBJ whole genome shotgun (WGS) entry which is preliminary data.</text>
</comment>